<gene>
    <name evidence="2" type="primary">LOC118428111</name>
</gene>
<dbReference type="Proteomes" id="UP000001554">
    <property type="component" value="Chromosome 12"/>
</dbReference>
<proteinExistence type="predicted"/>
<keyword evidence="1" id="KW-1185">Reference proteome</keyword>
<dbReference type="KEGG" id="bfo:118428111"/>
<evidence type="ECO:0000313" key="1">
    <source>
        <dbReference type="Proteomes" id="UP000001554"/>
    </source>
</evidence>
<protein>
    <submittedName>
        <fullName evidence="2">Uncharacterized protein LOC118428111</fullName>
    </submittedName>
</protein>
<reference evidence="1" key="1">
    <citation type="journal article" date="2020" name="Nat. Ecol. Evol.">
        <title>Deeply conserved synteny resolves early events in vertebrate evolution.</title>
        <authorList>
            <person name="Simakov O."/>
            <person name="Marletaz F."/>
            <person name="Yue J.X."/>
            <person name="O'Connell B."/>
            <person name="Jenkins J."/>
            <person name="Brandt A."/>
            <person name="Calef R."/>
            <person name="Tung C.H."/>
            <person name="Huang T.K."/>
            <person name="Schmutz J."/>
            <person name="Satoh N."/>
            <person name="Yu J.K."/>
            <person name="Putnam N.H."/>
            <person name="Green R.E."/>
            <person name="Rokhsar D.S."/>
        </authorList>
    </citation>
    <scope>NUCLEOTIDE SEQUENCE [LARGE SCALE GENOMIC DNA]</scope>
    <source>
        <strain evidence="1">S238N-H82</strain>
    </source>
</reference>
<name>A0A9J7N5F8_BRAFL</name>
<organism evidence="1 2">
    <name type="scientific">Branchiostoma floridae</name>
    <name type="common">Florida lancelet</name>
    <name type="synonym">Amphioxus</name>
    <dbReference type="NCBI Taxonomy" id="7739"/>
    <lineage>
        <taxon>Eukaryota</taxon>
        <taxon>Metazoa</taxon>
        <taxon>Chordata</taxon>
        <taxon>Cephalochordata</taxon>
        <taxon>Leptocardii</taxon>
        <taxon>Amphioxiformes</taxon>
        <taxon>Branchiostomatidae</taxon>
        <taxon>Branchiostoma</taxon>
    </lineage>
</organism>
<reference evidence="2" key="2">
    <citation type="submission" date="2025-08" db="UniProtKB">
        <authorList>
            <consortium name="RefSeq"/>
        </authorList>
    </citation>
    <scope>IDENTIFICATION</scope>
    <source>
        <strain evidence="2">S238N-H82</strain>
        <tissue evidence="2">Testes</tissue>
    </source>
</reference>
<evidence type="ECO:0000313" key="2">
    <source>
        <dbReference type="RefSeq" id="XP_035693977.1"/>
    </source>
</evidence>
<dbReference type="RefSeq" id="XP_035693977.1">
    <property type="nucleotide sequence ID" value="XM_035838084.1"/>
</dbReference>
<dbReference type="AlphaFoldDB" id="A0A9J7N5F8"/>
<accession>A0A9J7N5F8</accession>
<dbReference type="OrthoDB" id="5979083at2759"/>
<dbReference type="GeneID" id="118428111"/>
<sequence>MERFWGVLEPHVRWLSAGEAAVPVCTIELVDPGRGLSPCDLRFCMWDIQELIWDGRYSQALAGLRRVRELANTSWEGQKGDSVMFLSEEKDEVELFKELFMKFEPVRKRQMNNFKQVTL</sequence>